<feature type="region of interest" description="Disordered" evidence="1">
    <location>
        <begin position="121"/>
        <end position="233"/>
    </location>
</feature>
<dbReference type="Proteomes" id="UP000294933">
    <property type="component" value="Unassembled WGS sequence"/>
</dbReference>
<feature type="compositionally biased region" description="Basic residues" evidence="1">
    <location>
        <begin position="199"/>
        <end position="209"/>
    </location>
</feature>
<evidence type="ECO:0000313" key="4">
    <source>
        <dbReference type="Proteomes" id="UP000294933"/>
    </source>
</evidence>
<protein>
    <submittedName>
        <fullName evidence="3">Uncharacterized protein</fullName>
    </submittedName>
</protein>
<keyword evidence="4" id="KW-1185">Reference proteome</keyword>
<sequence>MPAFDFDASPTIHARAETSSEAAALHGKKALTPIIAGTISGTCIIVAWTLAAIYALMKHKKKKQKRYMRQVDPTQEKSGDSGAGGGEGAKNDNPHVFIVPPDPAVVEGLPDALLCEQIQKEDKKKRKKEKHGHGQDKDGDGKSCGELIEGRRTETMSTQDTKGFEYGQESTESTSRLSPAFSNPIKPPSPTHTPQSHTTHAHGHTHHPKQQTPFKPTLEPVHQSTFSTRETEG</sequence>
<dbReference type="EMBL" id="ML170162">
    <property type="protein sequence ID" value="TDL26223.1"/>
    <property type="molecule type" value="Genomic_DNA"/>
</dbReference>
<reference evidence="3 4" key="1">
    <citation type="submission" date="2018-06" db="EMBL/GenBank/DDBJ databases">
        <title>A transcriptomic atlas of mushroom development highlights an independent origin of complex multicellularity.</title>
        <authorList>
            <consortium name="DOE Joint Genome Institute"/>
            <person name="Krizsan K."/>
            <person name="Almasi E."/>
            <person name="Merenyi Z."/>
            <person name="Sahu N."/>
            <person name="Viragh M."/>
            <person name="Koszo T."/>
            <person name="Mondo S."/>
            <person name="Kiss B."/>
            <person name="Balint B."/>
            <person name="Kues U."/>
            <person name="Barry K."/>
            <person name="Hegedus J.C."/>
            <person name="Henrissat B."/>
            <person name="Johnson J."/>
            <person name="Lipzen A."/>
            <person name="Ohm R."/>
            <person name="Nagy I."/>
            <person name="Pangilinan J."/>
            <person name="Yan J."/>
            <person name="Xiong Y."/>
            <person name="Grigoriev I.V."/>
            <person name="Hibbett D.S."/>
            <person name="Nagy L.G."/>
        </authorList>
    </citation>
    <scope>NUCLEOTIDE SEQUENCE [LARGE SCALE GENOMIC DNA]</scope>
    <source>
        <strain evidence="3 4">SZMC22713</strain>
    </source>
</reference>
<keyword evidence="2" id="KW-0812">Transmembrane</keyword>
<keyword evidence="2" id="KW-0472">Membrane</keyword>
<accession>A0A4Y7QEX0</accession>
<feature type="compositionally biased region" description="Polar residues" evidence="1">
    <location>
        <begin position="168"/>
        <end position="181"/>
    </location>
</feature>
<evidence type="ECO:0000256" key="2">
    <source>
        <dbReference type="SAM" id="Phobius"/>
    </source>
</evidence>
<gene>
    <name evidence="3" type="ORF">BD410DRAFT_572619</name>
</gene>
<evidence type="ECO:0000256" key="1">
    <source>
        <dbReference type="SAM" id="MobiDB-lite"/>
    </source>
</evidence>
<dbReference type="OrthoDB" id="3184377at2759"/>
<proteinExistence type="predicted"/>
<evidence type="ECO:0000313" key="3">
    <source>
        <dbReference type="EMBL" id="TDL26223.1"/>
    </source>
</evidence>
<feature type="transmembrane region" description="Helical" evidence="2">
    <location>
        <begin position="34"/>
        <end position="57"/>
    </location>
</feature>
<feature type="compositionally biased region" description="Polar residues" evidence="1">
    <location>
        <begin position="222"/>
        <end position="233"/>
    </location>
</feature>
<dbReference type="VEuPathDB" id="FungiDB:BD410DRAFT_572619"/>
<feature type="compositionally biased region" description="Basic and acidic residues" evidence="1">
    <location>
        <begin position="132"/>
        <end position="154"/>
    </location>
</feature>
<organism evidence="3 4">
    <name type="scientific">Rickenella mellea</name>
    <dbReference type="NCBI Taxonomy" id="50990"/>
    <lineage>
        <taxon>Eukaryota</taxon>
        <taxon>Fungi</taxon>
        <taxon>Dikarya</taxon>
        <taxon>Basidiomycota</taxon>
        <taxon>Agaricomycotina</taxon>
        <taxon>Agaricomycetes</taxon>
        <taxon>Hymenochaetales</taxon>
        <taxon>Rickenellaceae</taxon>
        <taxon>Rickenella</taxon>
    </lineage>
</organism>
<dbReference type="AlphaFoldDB" id="A0A4Y7QEX0"/>
<feature type="region of interest" description="Disordered" evidence="1">
    <location>
        <begin position="64"/>
        <end position="101"/>
    </location>
</feature>
<keyword evidence="2" id="KW-1133">Transmembrane helix</keyword>
<name>A0A4Y7QEX0_9AGAM</name>